<dbReference type="SUPFAM" id="SSF55874">
    <property type="entry name" value="ATPase domain of HSP90 chaperone/DNA topoisomerase II/histidine kinase"/>
    <property type="match status" value="1"/>
</dbReference>
<dbReference type="PROSITE" id="PS50110">
    <property type="entry name" value="RESPONSE_REGULATORY"/>
    <property type="match status" value="1"/>
</dbReference>
<evidence type="ECO:0000256" key="7">
    <source>
        <dbReference type="ARBA" id="ARBA00023012"/>
    </source>
</evidence>
<evidence type="ECO:0000259" key="10">
    <source>
        <dbReference type="PROSITE" id="PS50109"/>
    </source>
</evidence>
<dbReference type="Gene3D" id="1.10.287.130">
    <property type="match status" value="1"/>
</dbReference>
<dbReference type="InterPro" id="IPR011006">
    <property type="entry name" value="CheY-like_superfamily"/>
</dbReference>
<dbReference type="CDD" id="cd06225">
    <property type="entry name" value="HAMP"/>
    <property type="match status" value="1"/>
</dbReference>
<keyword evidence="9" id="KW-0812">Transmembrane</keyword>
<evidence type="ECO:0000256" key="2">
    <source>
        <dbReference type="ARBA" id="ARBA00004370"/>
    </source>
</evidence>
<dbReference type="InterPro" id="IPR005467">
    <property type="entry name" value="His_kinase_dom"/>
</dbReference>
<dbReference type="InterPro" id="IPR036097">
    <property type="entry name" value="HisK_dim/P_sf"/>
</dbReference>
<evidence type="ECO:0000256" key="9">
    <source>
        <dbReference type="SAM" id="Phobius"/>
    </source>
</evidence>
<keyword evidence="6" id="KW-0418">Kinase</keyword>
<evidence type="ECO:0000256" key="4">
    <source>
        <dbReference type="ARBA" id="ARBA00022553"/>
    </source>
</evidence>
<protein>
    <recommendedName>
        <fullName evidence="3">histidine kinase</fullName>
        <ecNumber evidence="3">2.7.13.3</ecNumber>
    </recommendedName>
</protein>
<dbReference type="InterPro" id="IPR036890">
    <property type="entry name" value="HATPase_C_sf"/>
</dbReference>
<dbReference type="SUPFAM" id="SSF47226">
    <property type="entry name" value="Histidine-containing phosphotransfer domain, HPT domain"/>
    <property type="match status" value="1"/>
</dbReference>
<dbReference type="CDD" id="cd00082">
    <property type="entry name" value="HisKA"/>
    <property type="match status" value="1"/>
</dbReference>
<keyword evidence="9" id="KW-1133">Transmembrane helix</keyword>
<dbReference type="Gene3D" id="6.10.340.10">
    <property type="match status" value="1"/>
</dbReference>
<dbReference type="EMBL" id="JBHOMY010000009">
    <property type="protein sequence ID" value="MFC1455611.1"/>
    <property type="molecule type" value="Genomic_DNA"/>
</dbReference>
<dbReference type="Pfam" id="PF02518">
    <property type="entry name" value="HATPase_c"/>
    <property type="match status" value="1"/>
</dbReference>
<dbReference type="Pfam" id="PF00072">
    <property type="entry name" value="Response_reg"/>
    <property type="match status" value="1"/>
</dbReference>
<dbReference type="PROSITE" id="PS50885">
    <property type="entry name" value="HAMP"/>
    <property type="match status" value="1"/>
</dbReference>
<keyword evidence="9" id="KW-0472">Membrane</keyword>
<comment type="subcellular location">
    <subcellularLocation>
        <location evidence="2">Membrane</location>
    </subcellularLocation>
</comment>
<keyword evidence="7" id="KW-0902">Two-component regulatory system</keyword>
<evidence type="ECO:0000256" key="6">
    <source>
        <dbReference type="ARBA" id="ARBA00022777"/>
    </source>
</evidence>
<dbReference type="PANTHER" id="PTHR45339:SF5">
    <property type="entry name" value="HISTIDINE KINASE"/>
    <property type="match status" value="1"/>
</dbReference>
<dbReference type="SUPFAM" id="SSF47384">
    <property type="entry name" value="Homodimeric domain of signal transducing histidine kinase"/>
    <property type="match status" value="1"/>
</dbReference>
<dbReference type="InterPro" id="IPR001789">
    <property type="entry name" value="Sig_transdc_resp-reg_receiver"/>
</dbReference>
<reference evidence="13 14" key="1">
    <citation type="submission" date="2024-09" db="EMBL/GenBank/DDBJ databases">
        <title>Nodulacao em especies de Leguminosae Basais da Amazonia e Caracterizacao dos Rizobios e Bacterias Associadas aos Nodulos.</title>
        <authorList>
            <person name="Jambeiro I.C.A."/>
            <person name="Lopes I.S."/>
            <person name="Aguiar E.R.G.R."/>
            <person name="Santos A.F.J."/>
            <person name="Dos Santos J.M.F."/>
            <person name="Gross E."/>
        </authorList>
    </citation>
    <scope>NUCLEOTIDE SEQUENCE [LARGE SCALE GENOMIC DNA]</scope>
    <source>
        <strain evidence="13 14">BRUESC1165</strain>
    </source>
</reference>
<evidence type="ECO:0000256" key="8">
    <source>
        <dbReference type="PROSITE-ProRule" id="PRU00169"/>
    </source>
</evidence>
<dbReference type="CDD" id="cd17546">
    <property type="entry name" value="REC_hyHK_CKI1_RcsC-like"/>
    <property type="match status" value="1"/>
</dbReference>
<keyword evidence="4 8" id="KW-0597">Phosphoprotein</keyword>
<dbReference type="Proteomes" id="UP001593940">
    <property type="component" value="Unassembled WGS sequence"/>
</dbReference>
<dbReference type="EC" id="2.7.13.3" evidence="3"/>
<dbReference type="InterPro" id="IPR036641">
    <property type="entry name" value="HPT_dom_sf"/>
</dbReference>
<evidence type="ECO:0000313" key="14">
    <source>
        <dbReference type="Proteomes" id="UP001593940"/>
    </source>
</evidence>
<keyword evidence="14" id="KW-1185">Reference proteome</keyword>
<feature type="transmembrane region" description="Helical" evidence="9">
    <location>
        <begin position="12"/>
        <end position="31"/>
    </location>
</feature>
<dbReference type="SMART" id="SM00448">
    <property type="entry name" value="REC"/>
    <property type="match status" value="1"/>
</dbReference>
<name>A0ABV6Y3C0_9HYPH</name>
<evidence type="ECO:0000313" key="13">
    <source>
        <dbReference type="EMBL" id="MFC1455611.1"/>
    </source>
</evidence>
<dbReference type="CDD" id="cd16922">
    <property type="entry name" value="HATPase_EvgS-ArcB-TorS-like"/>
    <property type="match status" value="1"/>
</dbReference>
<dbReference type="Gene3D" id="3.30.565.10">
    <property type="entry name" value="Histidine kinase-like ATPase, C-terminal domain"/>
    <property type="match status" value="1"/>
</dbReference>
<dbReference type="PRINTS" id="PR00344">
    <property type="entry name" value="BCTRLSENSOR"/>
</dbReference>
<dbReference type="GO" id="GO:0005524">
    <property type="term" value="F:ATP binding"/>
    <property type="evidence" value="ECO:0007669"/>
    <property type="project" value="UniProtKB-KW"/>
</dbReference>
<dbReference type="Pfam" id="PF01627">
    <property type="entry name" value="Hpt"/>
    <property type="match status" value="1"/>
</dbReference>
<feature type="domain" description="Response regulatory" evidence="11">
    <location>
        <begin position="627"/>
        <end position="744"/>
    </location>
</feature>
<comment type="caution">
    <text evidence="13">The sequence shown here is derived from an EMBL/GenBank/DDBJ whole genome shotgun (WGS) entry which is preliminary data.</text>
</comment>
<dbReference type="InterPro" id="IPR003661">
    <property type="entry name" value="HisK_dim/P_dom"/>
</dbReference>
<sequence>MQLQWLKRNSLLWRLLLIGIAALAPLSAALVQFAGNERKMAVSATRERAEMLVSAAVNRHMHRVEQARAALRYLIDSPDVRSAGPQCSAVLQRYVTTHQWISSLRLYKADGSEACSDGKAESSPNLAEQELFVNAARQPQFVLSGPATDHDMDALKMTVAAPVYNGDQFVGVISAGMAPGLGGSRQPVPPDSNLDTTILVVDRKGYLIAHQPPLPELVGTYVGDRLLAQEALGASRKEAKIADFSGVPRIFVFRDLPETGVVLAIGLNQVSMVGAIEDALRYRLVLILLIISGSLLLAMLGVEWLILKPLRALAGTAEALEQGDFSIRSRYKGFGEVRLLECAFTRMAKAVADRERDLTSARDVAEKALIQANSASMAKTNFLASMSHEIRTPLNGIIGYTEQLLNEPLNPRQRRYTDLIQVSASALLTVANDILEFSSIEAEQIKLRPEPFSLVALVANTVSIVSSGAGKKGVPVKVVLDPTVPKMFIGDEARLRQILLNLLNNAVKFTPEGHIAVMVEHQGRTDDGEHIRIAVVDTGIGIAPEKHDCLFRRFSQVDPTIRREFGGTGLGLAISKRLIELMGGRIGVESQLGKGSTFWIELVLPSTCSFPAEHVEAAIPVAASPARILVVEDVEINQELAKILLEAAGHRVDIVSNGEKAITAVQEATYDLVLMDIQMPGMDGITATRTIRDLHHPASRTFIAAMTANVLPQQVRSFMEAGFNDHIGKPIRRNELFQKLDEWLPPAARSGQTGEGPSGSFEEKNFKDFIDLMGHDRVGLWLARLEERLRNSFPDNNNPAGNLQQIAQDAHAITSQAALLGFSRLAELCTRLEQACILGRDVMPSLEAIRIEARTTCETIARISKSAA</sequence>
<dbReference type="Pfam" id="PF00512">
    <property type="entry name" value="HisKA"/>
    <property type="match status" value="1"/>
</dbReference>
<dbReference type="InterPro" id="IPR008207">
    <property type="entry name" value="Sig_transdc_His_kin_Hpt_dom"/>
</dbReference>
<dbReference type="Pfam" id="PF00672">
    <property type="entry name" value="HAMP"/>
    <property type="match status" value="1"/>
</dbReference>
<evidence type="ECO:0000256" key="5">
    <source>
        <dbReference type="ARBA" id="ARBA00022679"/>
    </source>
</evidence>
<dbReference type="SMART" id="SM00304">
    <property type="entry name" value="HAMP"/>
    <property type="match status" value="1"/>
</dbReference>
<dbReference type="RefSeq" id="WP_377028743.1">
    <property type="nucleotide sequence ID" value="NZ_JBHOMY010000009.1"/>
</dbReference>
<dbReference type="SUPFAM" id="SSF158472">
    <property type="entry name" value="HAMP domain-like"/>
    <property type="match status" value="1"/>
</dbReference>
<dbReference type="Gene3D" id="1.20.120.160">
    <property type="entry name" value="HPT domain"/>
    <property type="match status" value="1"/>
</dbReference>
<dbReference type="PANTHER" id="PTHR45339">
    <property type="entry name" value="HYBRID SIGNAL TRANSDUCTION HISTIDINE KINASE J"/>
    <property type="match status" value="1"/>
</dbReference>
<feature type="modified residue" description="4-aspartylphosphate" evidence="8">
    <location>
        <position position="676"/>
    </location>
</feature>
<dbReference type="Gene3D" id="3.30.450.20">
    <property type="entry name" value="PAS domain"/>
    <property type="match status" value="1"/>
</dbReference>
<proteinExistence type="predicted"/>
<organism evidence="13 14">
    <name type="scientific">Microvirga arabica</name>
    <dbReference type="NCBI Taxonomy" id="1128671"/>
    <lineage>
        <taxon>Bacteria</taxon>
        <taxon>Pseudomonadati</taxon>
        <taxon>Pseudomonadota</taxon>
        <taxon>Alphaproteobacteria</taxon>
        <taxon>Hyphomicrobiales</taxon>
        <taxon>Methylobacteriaceae</taxon>
        <taxon>Microvirga</taxon>
    </lineage>
</organism>
<evidence type="ECO:0000259" key="11">
    <source>
        <dbReference type="PROSITE" id="PS50110"/>
    </source>
</evidence>
<dbReference type="Gene3D" id="3.40.50.2300">
    <property type="match status" value="1"/>
</dbReference>
<feature type="domain" description="HAMP" evidence="12">
    <location>
        <begin position="304"/>
        <end position="356"/>
    </location>
</feature>
<evidence type="ECO:0000256" key="1">
    <source>
        <dbReference type="ARBA" id="ARBA00000085"/>
    </source>
</evidence>
<dbReference type="CDD" id="cd18773">
    <property type="entry name" value="PDC1_HK_sensor"/>
    <property type="match status" value="1"/>
</dbReference>
<keyword evidence="13" id="KW-0067">ATP-binding</keyword>
<keyword evidence="5" id="KW-0808">Transferase</keyword>
<feature type="domain" description="Histidine kinase" evidence="10">
    <location>
        <begin position="385"/>
        <end position="606"/>
    </location>
</feature>
<evidence type="ECO:0000259" key="12">
    <source>
        <dbReference type="PROSITE" id="PS50885"/>
    </source>
</evidence>
<dbReference type="InterPro" id="IPR004358">
    <property type="entry name" value="Sig_transdc_His_kin-like_C"/>
</dbReference>
<dbReference type="SMART" id="SM00387">
    <property type="entry name" value="HATPase_c"/>
    <property type="match status" value="1"/>
</dbReference>
<dbReference type="InterPro" id="IPR003594">
    <property type="entry name" value="HATPase_dom"/>
</dbReference>
<dbReference type="SMART" id="SM00388">
    <property type="entry name" value="HisKA"/>
    <property type="match status" value="1"/>
</dbReference>
<dbReference type="SUPFAM" id="SSF52172">
    <property type="entry name" value="CheY-like"/>
    <property type="match status" value="1"/>
</dbReference>
<dbReference type="PROSITE" id="PS50109">
    <property type="entry name" value="HIS_KIN"/>
    <property type="match status" value="1"/>
</dbReference>
<keyword evidence="13" id="KW-0547">Nucleotide-binding</keyword>
<evidence type="ECO:0000256" key="3">
    <source>
        <dbReference type="ARBA" id="ARBA00012438"/>
    </source>
</evidence>
<dbReference type="InterPro" id="IPR003660">
    <property type="entry name" value="HAMP_dom"/>
</dbReference>
<feature type="transmembrane region" description="Helical" evidence="9">
    <location>
        <begin position="284"/>
        <end position="307"/>
    </location>
</feature>
<gene>
    <name evidence="13" type="ORF">ACETIH_02475</name>
</gene>
<accession>A0ABV6Y3C0</accession>
<comment type="catalytic activity">
    <reaction evidence="1">
        <text>ATP + protein L-histidine = ADP + protein N-phospho-L-histidine.</text>
        <dbReference type="EC" id="2.7.13.3"/>
    </reaction>
</comment>